<comment type="subcellular location">
    <subcellularLocation>
        <location evidence="1">Membrane</location>
        <topology evidence="1">Multi-pass membrane protein</topology>
    </subcellularLocation>
</comment>
<comment type="caution">
    <text evidence="11">The sequence shown here is derived from an EMBL/GenBank/DDBJ whole genome shotgun (WGS) entry which is preliminary data.</text>
</comment>
<keyword evidence="7 10" id="KW-0443">Lipid metabolism</keyword>
<evidence type="ECO:0000256" key="5">
    <source>
        <dbReference type="ARBA" id="ARBA00022832"/>
    </source>
</evidence>
<dbReference type="EMBL" id="CAWYQH010000097">
    <property type="protein sequence ID" value="CAK8683513.1"/>
    <property type="molecule type" value="Genomic_DNA"/>
</dbReference>
<feature type="transmembrane region" description="Helical" evidence="10">
    <location>
        <begin position="149"/>
        <end position="167"/>
    </location>
</feature>
<keyword evidence="12" id="KW-1185">Reference proteome</keyword>
<comment type="catalytic activity">
    <reaction evidence="10">
        <text>a very-long-chain acyl-CoA + malonyl-CoA + H(+) = a very-long-chain 3-oxoacyl-CoA + CO2 + CoA</text>
        <dbReference type="Rhea" id="RHEA:32727"/>
        <dbReference type="ChEBI" id="CHEBI:15378"/>
        <dbReference type="ChEBI" id="CHEBI:16526"/>
        <dbReference type="ChEBI" id="CHEBI:57287"/>
        <dbReference type="ChEBI" id="CHEBI:57384"/>
        <dbReference type="ChEBI" id="CHEBI:90725"/>
        <dbReference type="ChEBI" id="CHEBI:90736"/>
        <dbReference type="EC" id="2.3.1.199"/>
    </reaction>
</comment>
<keyword evidence="8 10" id="KW-0472">Membrane</keyword>
<dbReference type="Proteomes" id="UP001642483">
    <property type="component" value="Unassembled WGS sequence"/>
</dbReference>
<organism evidence="11 12">
    <name type="scientific">Clavelina lepadiformis</name>
    <name type="common">Light-bulb sea squirt</name>
    <name type="synonym">Ascidia lepadiformis</name>
    <dbReference type="NCBI Taxonomy" id="159417"/>
    <lineage>
        <taxon>Eukaryota</taxon>
        <taxon>Metazoa</taxon>
        <taxon>Chordata</taxon>
        <taxon>Tunicata</taxon>
        <taxon>Ascidiacea</taxon>
        <taxon>Aplousobranchia</taxon>
        <taxon>Clavelinidae</taxon>
        <taxon>Clavelina</taxon>
    </lineage>
</organism>
<keyword evidence="3 10" id="KW-0808">Transferase</keyword>
<feature type="transmembrane region" description="Helical" evidence="10">
    <location>
        <begin position="207"/>
        <end position="224"/>
    </location>
</feature>
<evidence type="ECO:0000313" key="11">
    <source>
        <dbReference type="EMBL" id="CAK8683513.1"/>
    </source>
</evidence>
<reference evidence="11 12" key="1">
    <citation type="submission" date="2024-02" db="EMBL/GenBank/DDBJ databases">
        <authorList>
            <person name="Daric V."/>
            <person name="Darras S."/>
        </authorList>
    </citation>
    <scope>NUCLEOTIDE SEQUENCE [LARGE SCALE GENOMIC DNA]</scope>
</reference>
<evidence type="ECO:0000256" key="6">
    <source>
        <dbReference type="ARBA" id="ARBA00022989"/>
    </source>
</evidence>
<gene>
    <name evidence="11" type="ORF">CVLEPA_LOCUS14581</name>
</gene>
<dbReference type="PANTHER" id="PTHR11157:SF126">
    <property type="entry name" value="ELONGATION OF VERY LONG CHAIN FATTY ACIDS PROTEIN"/>
    <property type="match status" value="1"/>
</dbReference>
<keyword evidence="4 10" id="KW-0812">Transmembrane</keyword>
<evidence type="ECO:0000256" key="8">
    <source>
        <dbReference type="ARBA" id="ARBA00023136"/>
    </source>
</evidence>
<evidence type="ECO:0000256" key="1">
    <source>
        <dbReference type="ARBA" id="ARBA00004141"/>
    </source>
</evidence>
<keyword evidence="6 10" id="KW-1133">Transmembrane helix</keyword>
<accession>A0ABP0FV60</accession>
<feature type="transmembrane region" description="Helical" evidence="10">
    <location>
        <begin position="173"/>
        <end position="195"/>
    </location>
</feature>
<evidence type="ECO:0000313" key="12">
    <source>
        <dbReference type="Proteomes" id="UP001642483"/>
    </source>
</evidence>
<feature type="transmembrane region" description="Helical" evidence="10">
    <location>
        <begin position="65"/>
        <end position="85"/>
    </location>
</feature>
<evidence type="ECO:0000256" key="9">
    <source>
        <dbReference type="ARBA" id="ARBA00023160"/>
    </source>
</evidence>
<keyword evidence="2 10" id="KW-0444">Lipid biosynthesis</keyword>
<evidence type="ECO:0000256" key="2">
    <source>
        <dbReference type="ARBA" id="ARBA00022516"/>
    </source>
</evidence>
<evidence type="ECO:0000256" key="4">
    <source>
        <dbReference type="ARBA" id="ARBA00022692"/>
    </source>
</evidence>
<dbReference type="PANTHER" id="PTHR11157">
    <property type="entry name" value="FATTY ACID ACYL TRANSFERASE-RELATED"/>
    <property type="match status" value="1"/>
</dbReference>
<evidence type="ECO:0000256" key="10">
    <source>
        <dbReference type="RuleBase" id="RU361115"/>
    </source>
</evidence>
<comment type="similarity">
    <text evidence="10">Belongs to the ELO family.</text>
</comment>
<dbReference type="EC" id="2.3.1.199" evidence="10"/>
<sequence>MGSNMPLLKTLSEYYDTAIKDRADPRTDGWFLVHSPWPPLCILLVYLVVCINAKRMMQNVPAFRLRGILLCYNTALVFLSAYMFYEFLVASYLAEYNLFCQPVDYSTSPLAIRMAKVCWWYFISKYIELLDTVFFILRKKFNQVSFLHVYHHSTMLINWWLGVKYVAGGQSFFIGMLNSFVHIIMYTYYALSCFGPTVQKYLWWKKYLTVLQLVQFGAIFVHCFHNLWTECDFPDWLNGMVCGYMISLILFFLNFYIQSYLKGKQSKEKRN</sequence>
<proteinExistence type="inferred from homology"/>
<dbReference type="Pfam" id="PF01151">
    <property type="entry name" value="ELO"/>
    <property type="match status" value="1"/>
</dbReference>
<dbReference type="InterPro" id="IPR030457">
    <property type="entry name" value="ELO_CS"/>
</dbReference>
<name>A0ABP0FV60_CLALP</name>
<keyword evidence="5 10" id="KW-0276">Fatty acid metabolism</keyword>
<keyword evidence="9 10" id="KW-0275">Fatty acid biosynthesis</keyword>
<feature type="transmembrane region" description="Helical" evidence="10">
    <location>
        <begin position="119"/>
        <end position="137"/>
    </location>
</feature>
<dbReference type="PROSITE" id="PS01188">
    <property type="entry name" value="ELO"/>
    <property type="match status" value="1"/>
</dbReference>
<feature type="transmembrane region" description="Helical" evidence="10">
    <location>
        <begin position="236"/>
        <end position="257"/>
    </location>
</feature>
<protein>
    <recommendedName>
        <fullName evidence="10">Elongation of very long chain fatty acids protein</fullName>
        <ecNumber evidence="10">2.3.1.199</ecNumber>
    </recommendedName>
    <alternativeName>
        <fullName evidence="10">Very-long-chain 3-oxoacyl-CoA synthase</fullName>
    </alternativeName>
</protein>
<evidence type="ECO:0000256" key="3">
    <source>
        <dbReference type="ARBA" id="ARBA00022679"/>
    </source>
</evidence>
<evidence type="ECO:0000256" key="7">
    <source>
        <dbReference type="ARBA" id="ARBA00023098"/>
    </source>
</evidence>
<feature type="transmembrane region" description="Helical" evidence="10">
    <location>
        <begin position="36"/>
        <end position="53"/>
    </location>
</feature>
<dbReference type="InterPro" id="IPR002076">
    <property type="entry name" value="ELO_fam"/>
</dbReference>